<dbReference type="SMART" id="SM01264">
    <property type="entry name" value="M16C_associated"/>
    <property type="match status" value="1"/>
</dbReference>
<dbReference type="PANTHER" id="PTHR43016:SF13">
    <property type="entry name" value="PRESEQUENCE PROTEASE, MITOCHONDRIAL"/>
    <property type="match status" value="1"/>
</dbReference>
<keyword evidence="14" id="KW-1185">Reference proteome</keyword>
<evidence type="ECO:0000256" key="8">
    <source>
        <dbReference type="ARBA" id="ARBA00022833"/>
    </source>
</evidence>
<accession>A0AAV7I9Y5</accession>
<evidence type="ECO:0000256" key="7">
    <source>
        <dbReference type="ARBA" id="ARBA00022801"/>
    </source>
</evidence>
<proteinExistence type="inferred from homology"/>
<dbReference type="EMBL" id="JAHXZJ010002237">
    <property type="protein sequence ID" value="KAH0547477.1"/>
    <property type="molecule type" value="Genomic_DNA"/>
</dbReference>
<dbReference type="PANTHER" id="PTHR43016">
    <property type="entry name" value="PRESEQUENCE PROTEASE"/>
    <property type="match status" value="1"/>
</dbReference>
<dbReference type="Pfam" id="PF05193">
    <property type="entry name" value="Peptidase_M16_C"/>
    <property type="match status" value="1"/>
</dbReference>
<dbReference type="Pfam" id="PF22516">
    <property type="entry name" value="PreP_C"/>
    <property type="match status" value="1"/>
</dbReference>
<evidence type="ECO:0000256" key="5">
    <source>
        <dbReference type="ARBA" id="ARBA00022670"/>
    </source>
</evidence>
<protein>
    <recommendedName>
        <fullName evidence="4">Presequence protease, mitochondrial</fullName>
    </recommendedName>
</protein>
<evidence type="ECO:0000256" key="9">
    <source>
        <dbReference type="ARBA" id="ARBA00022946"/>
    </source>
</evidence>
<feature type="domain" description="Peptidase M16C associated" evidence="12">
    <location>
        <begin position="507"/>
        <end position="754"/>
    </location>
</feature>
<evidence type="ECO:0000256" key="1">
    <source>
        <dbReference type="ARBA" id="ARBA00001947"/>
    </source>
</evidence>
<dbReference type="InterPro" id="IPR011249">
    <property type="entry name" value="Metalloenz_LuxS/M16"/>
</dbReference>
<evidence type="ECO:0000256" key="2">
    <source>
        <dbReference type="ARBA" id="ARBA00004173"/>
    </source>
</evidence>
<dbReference type="Pfam" id="PF00675">
    <property type="entry name" value="Peptidase_M16"/>
    <property type="match status" value="1"/>
</dbReference>
<dbReference type="InterPro" id="IPR011765">
    <property type="entry name" value="Pept_M16_N"/>
</dbReference>
<dbReference type="InterPro" id="IPR013578">
    <property type="entry name" value="Peptidase_M16C_assoc"/>
</dbReference>
<comment type="cofactor">
    <cofactor evidence="1">
        <name>Zn(2+)</name>
        <dbReference type="ChEBI" id="CHEBI:29105"/>
    </cofactor>
</comment>
<dbReference type="FunFam" id="3.30.830.10:FF:000013">
    <property type="entry name" value="Mitochondrial presequence protease"/>
    <property type="match status" value="1"/>
</dbReference>
<dbReference type="FunFam" id="3.30.830.10:FF:000009">
    <property type="entry name" value="Presequence protease, mitochondrial"/>
    <property type="match status" value="1"/>
</dbReference>
<dbReference type="GO" id="GO:0004222">
    <property type="term" value="F:metalloendopeptidase activity"/>
    <property type="evidence" value="ECO:0007669"/>
    <property type="project" value="TreeGrafter"/>
</dbReference>
<keyword evidence="6" id="KW-0479">Metal-binding</keyword>
<keyword evidence="7" id="KW-0378">Hydrolase</keyword>
<comment type="similarity">
    <text evidence="3">Belongs to the peptidase M16 family. PreP subfamily.</text>
</comment>
<evidence type="ECO:0000256" key="11">
    <source>
        <dbReference type="ARBA" id="ARBA00023128"/>
    </source>
</evidence>
<evidence type="ECO:0000313" key="14">
    <source>
        <dbReference type="Proteomes" id="UP000826195"/>
    </source>
</evidence>
<dbReference type="AlphaFoldDB" id="A0AAV7I9Y5"/>
<comment type="caution">
    <text evidence="13">The sequence shown here is derived from an EMBL/GenBank/DDBJ whole genome shotgun (WGS) entry which is preliminary data.</text>
</comment>
<dbReference type="Proteomes" id="UP000826195">
    <property type="component" value="Unassembled WGS sequence"/>
</dbReference>
<reference evidence="13 14" key="1">
    <citation type="journal article" date="2021" name="J. Hered.">
        <title>A chromosome-level genome assembly of the parasitoid wasp, Cotesia glomerata (Hymenoptera: Braconidae).</title>
        <authorList>
            <person name="Pinto B.J."/>
            <person name="Weis J.J."/>
            <person name="Gamble T."/>
            <person name="Ode P.J."/>
            <person name="Paul R."/>
            <person name="Zaspel J.M."/>
        </authorList>
    </citation>
    <scope>NUCLEOTIDE SEQUENCE [LARGE SCALE GENOMIC DNA]</scope>
    <source>
        <strain evidence="13">CgM1</strain>
    </source>
</reference>
<name>A0AAV7I9Y5_COTGL</name>
<evidence type="ECO:0000256" key="6">
    <source>
        <dbReference type="ARBA" id="ARBA00022723"/>
    </source>
</evidence>
<keyword evidence="11" id="KW-0496">Mitochondrion</keyword>
<keyword evidence="5" id="KW-0645">Protease</keyword>
<dbReference type="GO" id="GO:0005759">
    <property type="term" value="C:mitochondrial matrix"/>
    <property type="evidence" value="ECO:0007669"/>
    <property type="project" value="TreeGrafter"/>
</dbReference>
<keyword evidence="9" id="KW-0809">Transit peptide</keyword>
<keyword evidence="8" id="KW-0862">Zinc</keyword>
<dbReference type="GO" id="GO:0046872">
    <property type="term" value="F:metal ion binding"/>
    <property type="evidence" value="ECO:0007669"/>
    <property type="project" value="UniProtKB-KW"/>
</dbReference>
<dbReference type="Gene3D" id="3.30.830.10">
    <property type="entry name" value="Metalloenzyme, LuxS/M16 peptidase-like"/>
    <property type="match status" value="4"/>
</dbReference>
<evidence type="ECO:0000313" key="13">
    <source>
        <dbReference type="EMBL" id="KAH0547477.1"/>
    </source>
</evidence>
<comment type="subcellular location">
    <subcellularLocation>
        <location evidence="2">Mitochondrion</location>
    </subcellularLocation>
</comment>
<dbReference type="InterPro" id="IPR055130">
    <property type="entry name" value="PreP_C"/>
</dbReference>
<dbReference type="InterPro" id="IPR007863">
    <property type="entry name" value="Peptidase_M16_C"/>
</dbReference>
<dbReference type="SUPFAM" id="SSF63411">
    <property type="entry name" value="LuxS/MPP-like metallohydrolase"/>
    <property type="match status" value="4"/>
</dbReference>
<evidence type="ECO:0000259" key="12">
    <source>
        <dbReference type="SMART" id="SM01264"/>
    </source>
</evidence>
<keyword evidence="10" id="KW-0482">Metalloprotease</keyword>
<evidence type="ECO:0000256" key="10">
    <source>
        <dbReference type="ARBA" id="ARBA00023049"/>
    </source>
</evidence>
<evidence type="ECO:0000256" key="4">
    <source>
        <dbReference type="ARBA" id="ARBA00020167"/>
    </source>
</evidence>
<dbReference type="GO" id="GO:0016485">
    <property type="term" value="P:protein processing"/>
    <property type="evidence" value="ECO:0007669"/>
    <property type="project" value="TreeGrafter"/>
</dbReference>
<gene>
    <name evidence="13" type="ORF">KQX54_019507</name>
</gene>
<dbReference type="FunFam" id="3.30.830.10:FF:000011">
    <property type="entry name" value="Presequence protease, mitochondrial"/>
    <property type="match status" value="1"/>
</dbReference>
<organism evidence="13 14">
    <name type="scientific">Cotesia glomerata</name>
    <name type="common">Lepidopteran parasitic wasp</name>
    <name type="synonym">Apanteles glomeratus</name>
    <dbReference type="NCBI Taxonomy" id="32391"/>
    <lineage>
        <taxon>Eukaryota</taxon>
        <taxon>Metazoa</taxon>
        <taxon>Ecdysozoa</taxon>
        <taxon>Arthropoda</taxon>
        <taxon>Hexapoda</taxon>
        <taxon>Insecta</taxon>
        <taxon>Pterygota</taxon>
        <taxon>Neoptera</taxon>
        <taxon>Endopterygota</taxon>
        <taxon>Hymenoptera</taxon>
        <taxon>Apocrita</taxon>
        <taxon>Ichneumonoidea</taxon>
        <taxon>Braconidae</taxon>
        <taxon>Microgastrinae</taxon>
        <taxon>Cotesia</taxon>
    </lineage>
</organism>
<evidence type="ECO:0000256" key="3">
    <source>
        <dbReference type="ARBA" id="ARBA00007575"/>
    </source>
</evidence>
<sequence>MFHQFNIAKRALLAAPRMYYSTRAAQMPLINNNNNNNNKQNCKKGDELHGFVVNEISRIDEMYLDAIRLTHVKTGAQYLHLNRDDSNNVFSINFRTTPMDSTGLPHILEHMTLCGSKLYPVRDPFMKMLRRSLATFMNAMTGPDYTMYPFSTQNLKDYHNLQSIYTDAVFRPRLRQLDFSQEGWRLEHNDLNDKNSPIIIKGVVFNEMKGVFNENQSIFGEKLLNNILPSHTYSVCSGGYPLDIPKLTYDALKNFHSKYYHPSNTRIYSYGNFEFQNNLKFLNDNYLNNVEKIDASMSAVPSEIRWTSPRCKHITCKNDPLAPDPNRQSAFAIGYLCNDITDSQTTLELNILAELLLKGPTAAFYKSLIESNLSTGFGPFTGYDPQCKDTIFAVSLQGVKSDDFDAIEKVFDQTVDSIIESGFEKDHVQAVLHGMEIRIKHQVSNFGMNLLFGITPLWNHGGNLIESMRINGLIKNFNIKLQEDPKYLNKLVEKYIKNNKHRLVLTMSPDSNYQINLQKEEDKLLEDKLKQCSKDELDKIYDNGLILRKDQEKTENLEVLPTLKINDLKEDTDRYITEDIFISNVPLQLSVQPTNGISYYRGVLNTNKLDDDSKQLIPLFNTVIARMGTKIHDYRSFDRLCQLKTGGLHFSSHIAEEKDSIDKYEEGIVISSYCLDRNASNMWDLWKELFNKVDLQDIKRFETLVKIEASNLSTGIADSGHFYAMSCAASLISPVAKFKENISGLEYVGRMKKIAQEKEFLTILNKIKSIKDEILNKSNLRTAINLSGSDSERKQIIKGLEGFYDSIDGQPGGNLIKLTHSNLVLSSSDAFEKGIHYIMPYDTNYTSKTLLTVPYNDPDYAPLRVLAKLISSVYLLREVREKEGAYGSGANISPDGVFSFFSFRDPNSTKTFDTFDNTYEFLMNFDLKQTDLDESKLGVFQKIDTPVAPSDRGLKKFLMNLTDDDVQTQRIRLKNVTKDDIIRVAQKYLKPGADGVKIARAIIGPANTDLVDRKTQNWRVIQQDC</sequence>
<dbReference type="Pfam" id="PF08367">
    <property type="entry name" value="M16C_assoc"/>
    <property type="match status" value="1"/>
</dbReference>